<evidence type="ECO:0000313" key="2">
    <source>
        <dbReference type="EMBL" id="OAD59357.1"/>
    </source>
</evidence>
<proteinExistence type="predicted"/>
<accession>A0A310SJ19</accession>
<evidence type="ECO:0000256" key="1">
    <source>
        <dbReference type="SAM" id="MobiDB-lite"/>
    </source>
</evidence>
<dbReference type="AlphaFoldDB" id="A0A310SJ19"/>
<feature type="region of interest" description="Disordered" evidence="1">
    <location>
        <begin position="51"/>
        <end position="81"/>
    </location>
</feature>
<dbReference type="Proteomes" id="UP000250275">
    <property type="component" value="Unassembled WGS sequence"/>
</dbReference>
<reference evidence="2 3" key="1">
    <citation type="submission" date="2015-07" db="EMBL/GenBank/DDBJ databases">
        <title>The genome of Eufriesea mexicana.</title>
        <authorList>
            <person name="Pan H."/>
            <person name="Kapheim K."/>
        </authorList>
    </citation>
    <scope>NUCLEOTIDE SEQUENCE [LARGE SCALE GENOMIC DNA]</scope>
    <source>
        <strain evidence="2">0111107269</strain>
        <tissue evidence="2">Whole body</tissue>
    </source>
</reference>
<organism evidence="2 3">
    <name type="scientific">Eufriesea mexicana</name>
    <dbReference type="NCBI Taxonomy" id="516756"/>
    <lineage>
        <taxon>Eukaryota</taxon>
        <taxon>Metazoa</taxon>
        <taxon>Ecdysozoa</taxon>
        <taxon>Arthropoda</taxon>
        <taxon>Hexapoda</taxon>
        <taxon>Insecta</taxon>
        <taxon>Pterygota</taxon>
        <taxon>Neoptera</taxon>
        <taxon>Endopterygota</taxon>
        <taxon>Hymenoptera</taxon>
        <taxon>Apocrita</taxon>
        <taxon>Aculeata</taxon>
        <taxon>Apoidea</taxon>
        <taxon>Anthophila</taxon>
        <taxon>Apidae</taxon>
        <taxon>Eufriesea</taxon>
    </lineage>
</organism>
<gene>
    <name evidence="2" type="ORF">WN48_09188</name>
</gene>
<name>A0A310SJ19_9HYME</name>
<evidence type="ECO:0000313" key="3">
    <source>
        <dbReference type="Proteomes" id="UP000250275"/>
    </source>
</evidence>
<keyword evidence="3" id="KW-1185">Reference proteome</keyword>
<protein>
    <submittedName>
        <fullName evidence="2">Uncharacterized protein</fullName>
    </submittedName>
</protein>
<feature type="compositionally biased region" description="Polar residues" evidence="1">
    <location>
        <begin position="61"/>
        <end position="81"/>
    </location>
</feature>
<dbReference type="EMBL" id="KQ760688">
    <property type="protein sequence ID" value="OAD59357.1"/>
    <property type="molecule type" value="Genomic_DNA"/>
</dbReference>
<sequence length="81" mass="9863">MVITWHLRRRALDWFQTRPENIRLSLEQIFDYLGQLFDRRPNSLELRRKFEARGTRKKRSQTTFTTKSSSPRMHIPTRTNS</sequence>